<dbReference type="CDD" id="cd07377">
    <property type="entry name" value="WHTH_GntR"/>
    <property type="match status" value="1"/>
</dbReference>
<dbReference type="OrthoDB" id="9812645at2"/>
<dbReference type="EMBL" id="CP001678">
    <property type="protein sequence ID" value="ACT60460.1"/>
    <property type="molecule type" value="Genomic_DNA"/>
</dbReference>
<dbReference type="Pfam" id="PF00392">
    <property type="entry name" value="GntR"/>
    <property type="match status" value="1"/>
</dbReference>
<dbReference type="InterPro" id="IPR011711">
    <property type="entry name" value="GntR_C"/>
</dbReference>
<evidence type="ECO:0000313" key="7">
    <source>
        <dbReference type="Proteomes" id="UP000002745"/>
    </source>
</evidence>
<dbReference type="PANTHER" id="PTHR43537">
    <property type="entry name" value="TRANSCRIPTIONAL REGULATOR, GNTR FAMILY"/>
    <property type="match status" value="1"/>
</dbReference>
<proteinExistence type="predicted"/>
<dbReference type="Gene3D" id="1.10.10.10">
    <property type="entry name" value="Winged helix-like DNA-binding domain superfamily/Winged helix DNA-binding domain"/>
    <property type="match status" value="1"/>
</dbReference>
<keyword evidence="1" id="KW-0805">Transcription regulation</keyword>
<dbReference type="PRINTS" id="PR00035">
    <property type="entry name" value="HTHGNTR"/>
</dbReference>
<keyword evidence="3" id="KW-0804">Transcription</keyword>
<evidence type="ECO:0000256" key="3">
    <source>
        <dbReference type="ARBA" id="ARBA00023163"/>
    </source>
</evidence>
<dbReference type="HOGENOM" id="CLU_017584_9_5_5"/>
<keyword evidence="2" id="KW-0238">DNA-binding</keyword>
<dbReference type="RefSeq" id="WP_015828610.1">
    <property type="nucleotide sequence ID" value="NC_012982.1"/>
</dbReference>
<keyword evidence="7" id="KW-1185">Reference proteome</keyword>
<dbReference type="InterPro" id="IPR000524">
    <property type="entry name" value="Tscrpt_reg_HTH_GntR"/>
</dbReference>
<dbReference type="PROSITE" id="PS50949">
    <property type="entry name" value="HTH_GNTR"/>
    <property type="match status" value="1"/>
</dbReference>
<dbReference type="InterPro" id="IPR036388">
    <property type="entry name" value="WH-like_DNA-bd_sf"/>
</dbReference>
<name>C6XQG1_HIRBI</name>
<dbReference type="Proteomes" id="UP000002745">
    <property type="component" value="Chromosome"/>
</dbReference>
<dbReference type="eggNOG" id="COG2186">
    <property type="taxonomic scope" value="Bacteria"/>
</dbReference>
<dbReference type="PANTHER" id="PTHR43537:SF5">
    <property type="entry name" value="UXU OPERON TRANSCRIPTIONAL REGULATOR"/>
    <property type="match status" value="1"/>
</dbReference>
<dbReference type="SUPFAM" id="SSF48008">
    <property type="entry name" value="GntR ligand-binding domain-like"/>
    <property type="match status" value="1"/>
</dbReference>
<dbReference type="Gene3D" id="1.20.120.530">
    <property type="entry name" value="GntR ligand-binding domain-like"/>
    <property type="match status" value="1"/>
</dbReference>
<dbReference type="Pfam" id="PF07729">
    <property type="entry name" value="FCD"/>
    <property type="match status" value="1"/>
</dbReference>
<evidence type="ECO:0000256" key="4">
    <source>
        <dbReference type="SAM" id="MobiDB-lite"/>
    </source>
</evidence>
<dbReference type="SMART" id="SM00345">
    <property type="entry name" value="HTH_GNTR"/>
    <property type="match status" value="1"/>
</dbReference>
<gene>
    <name evidence="6" type="ordered locus">Hbal_2787</name>
</gene>
<evidence type="ECO:0000256" key="1">
    <source>
        <dbReference type="ARBA" id="ARBA00023015"/>
    </source>
</evidence>
<feature type="region of interest" description="Disordered" evidence="4">
    <location>
        <begin position="228"/>
        <end position="248"/>
    </location>
</feature>
<evidence type="ECO:0000259" key="5">
    <source>
        <dbReference type="PROSITE" id="PS50949"/>
    </source>
</evidence>
<dbReference type="AlphaFoldDB" id="C6XQG1"/>
<dbReference type="GO" id="GO:0003677">
    <property type="term" value="F:DNA binding"/>
    <property type="evidence" value="ECO:0007669"/>
    <property type="project" value="UniProtKB-KW"/>
</dbReference>
<feature type="domain" description="HTH gntR-type" evidence="5">
    <location>
        <begin position="2"/>
        <end position="70"/>
    </location>
</feature>
<accession>C6XQG1</accession>
<organism evidence="6 7">
    <name type="scientific">Hirschia baltica (strain ATCC 49814 / DSM 5838 / IFAM 1418)</name>
    <dbReference type="NCBI Taxonomy" id="582402"/>
    <lineage>
        <taxon>Bacteria</taxon>
        <taxon>Pseudomonadati</taxon>
        <taxon>Pseudomonadota</taxon>
        <taxon>Alphaproteobacteria</taxon>
        <taxon>Hyphomonadales</taxon>
        <taxon>Hyphomonadaceae</taxon>
        <taxon>Hirschia</taxon>
    </lineage>
</organism>
<dbReference type="InterPro" id="IPR008920">
    <property type="entry name" value="TF_FadR/GntR_C"/>
</dbReference>
<reference evidence="7" key="1">
    <citation type="journal article" date="2011" name="J. Bacteriol.">
        <title>Genome sequences of eight morphologically diverse alphaproteobacteria.</title>
        <authorList>
            <consortium name="US DOE Joint Genome Institute"/>
            <person name="Brown P.J."/>
            <person name="Kysela D.T."/>
            <person name="Buechlein A."/>
            <person name="Hemmerich C."/>
            <person name="Brun Y.V."/>
        </authorList>
    </citation>
    <scope>NUCLEOTIDE SEQUENCE [LARGE SCALE GENOMIC DNA]</scope>
    <source>
        <strain evidence="7">ATCC 49814 / DSM 5838 / IFAM 1418</strain>
    </source>
</reference>
<evidence type="ECO:0000256" key="2">
    <source>
        <dbReference type="ARBA" id="ARBA00023125"/>
    </source>
</evidence>
<evidence type="ECO:0000313" key="6">
    <source>
        <dbReference type="EMBL" id="ACT60460.1"/>
    </source>
</evidence>
<dbReference type="STRING" id="582402.Hbal_2787"/>
<protein>
    <submittedName>
        <fullName evidence="6">GntR domain protein</fullName>
    </submittedName>
</protein>
<dbReference type="InterPro" id="IPR036390">
    <property type="entry name" value="WH_DNA-bd_sf"/>
</dbReference>
<dbReference type="KEGG" id="hba:Hbal_2787"/>
<dbReference type="SMART" id="SM00895">
    <property type="entry name" value="FCD"/>
    <property type="match status" value="1"/>
</dbReference>
<sequence length="248" mass="27965">MKRLYQTVANTLKSKIEAGEYEIGQRLSAERILAEEFNVSRPTIREAIIALEIMGLVEVKNGSGVHVISDRANSDAANDLDIGPFEMMEARIYLESDIAELAATRIDDITLAKLEQLLVEMVQENANGNISDSESADRQFHMMIANATQNSALVKMSEDLWAVRDSSPVVIEMLNRSREYGVQPMVEDHRNIFYNLKNRDPAGARKAMFDHLTRVIDALLEVTETDDVEKAKNKAQARRDHYLGQKKN</sequence>
<dbReference type="SUPFAM" id="SSF46785">
    <property type="entry name" value="Winged helix' DNA-binding domain"/>
    <property type="match status" value="1"/>
</dbReference>
<dbReference type="GO" id="GO:0003700">
    <property type="term" value="F:DNA-binding transcription factor activity"/>
    <property type="evidence" value="ECO:0007669"/>
    <property type="project" value="InterPro"/>
</dbReference>